<dbReference type="GO" id="GO:0047372">
    <property type="term" value="F:monoacylglycerol lipase activity"/>
    <property type="evidence" value="ECO:0007669"/>
    <property type="project" value="TreeGrafter"/>
</dbReference>
<keyword evidence="2" id="KW-0378">Hydrolase</keyword>
<proteinExistence type="predicted"/>
<dbReference type="Gene3D" id="3.40.50.1820">
    <property type="entry name" value="alpha/beta hydrolase"/>
    <property type="match status" value="1"/>
</dbReference>
<dbReference type="InterPro" id="IPR029058">
    <property type="entry name" value="AB_hydrolase_fold"/>
</dbReference>
<reference evidence="2" key="1">
    <citation type="submission" date="2024-06" db="EMBL/GenBank/DDBJ databases">
        <title>Mesorhizobium karijinii sp. nov., a symbiont of the iconic Swainsona formosa from arid Australia.</title>
        <authorList>
            <person name="Hill Y.J."/>
            <person name="Watkin E.L.J."/>
            <person name="O'Hara G.W."/>
            <person name="Terpolilli J."/>
            <person name="Tye M.L."/>
            <person name="Kohlmeier M.G."/>
        </authorList>
    </citation>
    <scope>NUCLEOTIDE SEQUENCE</scope>
    <source>
        <strain evidence="2">WSM2240</strain>
    </source>
</reference>
<dbReference type="AlphaFoldDB" id="A0AAU8CL42"/>
<dbReference type="PANTHER" id="PTHR43798:SF5">
    <property type="entry name" value="MONOACYLGLYCEROL LIPASE ABHD6"/>
    <property type="match status" value="1"/>
</dbReference>
<protein>
    <submittedName>
        <fullName evidence="2">Alpha/beta fold hydrolase</fullName>
    </submittedName>
</protein>
<accession>A0AAU8CL42</accession>
<dbReference type="PANTHER" id="PTHR43798">
    <property type="entry name" value="MONOACYLGLYCEROL LIPASE"/>
    <property type="match status" value="1"/>
</dbReference>
<organism evidence="2">
    <name type="scientific">Mesorhizobium sp. WSM2240</name>
    <dbReference type="NCBI Taxonomy" id="3228851"/>
    <lineage>
        <taxon>Bacteria</taxon>
        <taxon>Pseudomonadati</taxon>
        <taxon>Pseudomonadota</taxon>
        <taxon>Alphaproteobacteria</taxon>
        <taxon>Hyphomicrobiales</taxon>
        <taxon>Phyllobacteriaceae</taxon>
        <taxon>Mesorhizobium</taxon>
    </lineage>
</organism>
<dbReference type="InterPro" id="IPR050266">
    <property type="entry name" value="AB_hydrolase_sf"/>
</dbReference>
<dbReference type="PROSITE" id="PS51257">
    <property type="entry name" value="PROKAR_LIPOPROTEIN"/>
    <property type="match status" value="1"/>
</dbReference>
<sequence>MNLFAREDGDGATPIVFLHGFASCHGLWRPITDVLTPEHTTIAYDLPGHGASLGWPDAGPAKIAVRAVSADLDARGAEKFHLVGHSFGGAVATLLASARPQNVASLTVLAPGGYGPEINGALLHRYGAAVEPDEIRDSLAAMSGRSSAVPDHAVKVLAEMRRQPGQTEMLVRIAAEISRDNRQGVISRETLAALAMPVSVMWGTADPLLPYSQTEGLPQQFSLRAAEGFGHMLPEEAPSLVVDVVRRTVG</sequence>
<dbReference type="GO" id="GO:0046464">
    <property type="term" value="P:acylglycerol catabolic process"/>
    <property type="evidence" value="ECO:0007669"/>
    <property type="project" value="TreeGrafter"/>
</dbReference>
<dbReference type="EMBL" id="CP159253">
    <property type="protein sequence ID" value="XCG47569.1"/>
    <property type="molecule type" value="Genomic_DNA"/>
</dbReference>
<dbReference type="Pfam" id="PF00561">
    <property type="entry name" value="Abhydrolase_1"/>
    <property type="match status" value="1"/>
</dbReference>
<dbReference type="InterPro" id="IPR000073">
    <property type="entry name" value="AB_hydrolase_1"/>
</dbReference>
<dbReference type="SUPFAM" id="SSF53474">
    <property type="entry name" value="alpha/beta-Hydrolases"/>
    <property type="match status" value="1"/>
</dbReference>
<gene>
    <name evidence="2" type="ORF">ABVK50_20190</name>
</gene>
<evidence type="ECO:0000259" key="1">
    <source>
        <dbReference type="Pfam" id="PF00561"/>
    </source>
</evidence>
<dbReference type="GO" id="GO:0016020">
    <property type="term" value="C:membrane"/>
    <property type="evidence" value="ECO:0007669"/>
    <property type="project" value="TreeGrafter"/>
</dbReference>
<feature type="domain" description="AB hydrolase-1" evidence="1">
    <location>
        <begin position="14"/>
        <end position="235"/>
    </location>
</feature>
<dbReference type="RefSeq" id="WP_353644885.1">
    <property type="nucleotide sequence ID" value="NZ_CP159253.1"/>
</dbReference>
<dbReference type="PRINTS" id="PR00111">
    <property type="entry name" value="ABHYDROLASE"/>
</dbReference>
<evidence type="ECO:0000313" key="2">
    <source>
        <dbReference type="EMBL" id="XCG47569.1"/>
    </source>
</evidence>
<name>A0AAU8CL42_9HYPH</name>